<comment type="caution">
    <text evidence="3">The sequence shown here is derived from an EMBL/GenBank/DDBJ whole genome shotgun (WGS) entry which is preliminary data.</text>
</comment>
<reference evidence="4" key="1">
    <citation type="journal article" date="2019" name="Int. J. Syst. Evol. Microbiol.">
        <title>The Global Catalogue of Microorganisms (GCM) 10K type strain sequencing project: providing services to taxonomists for standard genome sequencing and annotation.</title>
        <authorList>
            <consortium name="The Broad Institute Genomics Platform"/>
            <consortium name="The Broad Institute Genome Sequencing Center for Infectious Disease"/>
            <person name="Wu L."/>
            <person name="Ma J."/>
        </authorList>
    </citation>
    <scope>NUCLEOTIDE SEQUENCE [LARGE SCALE GENOMIC DNA]</scope>
    <source>
        <strain evidence="4">DFY28</strain>
    </source>
</reference>
<dbReference type="PANTHER" id="PTHR10907:SF47">
    <property type="entry name" value="REGUCALCIN"/>
    <property type="match status" value="1"/>
</dbReference>
<dbReference type="Pfam" id="PF08450">
    <property type="entry name" value="SGL"/>
    <property type="match status" value="1"/>
</dbReference>
<dbReference type="GO" id="GO:0016787">
    <property type="term" value="F:hydrolase activity"/>
    <property type="evidence" value="ECO:0007669"/>
    <property type="project" value="UniProtKB-KW"/>
</dbReference>
<dbReference type="EMBL" id="JBHUEY010000001">
    <property type="protein sequence ID" value="MFD1781957.1"/>
    <property type="molecule type" value="Genomic_DNA"/>
</dbReference>
<proteinExistence type="inferred from homology"/>
<protein>
    <submittedName>
        <fullName evidence="3">SMP-30/gluconolactonase/LRE family protein</fullName>
        <ecNumber evidence="3">3.1.1.99</ecNumber>
    </submittedName>
</protein>
<feature type="domain" description="SMP-30/Gluconolactonase/LRE-like region" evidence="2">
    <location>
        <begin position="14"/>
        <end position="255"/>
    </location>
</feature>
<keyword evidence="4" id="KW-1185">Reference proteome</keyword>
<dbReference type="PANTHER" id="PTHR10907">
    <property type="entry name" value="REGUCALCIN"/>
    <property type="match status" value="1"/>
</dbReference>
<evidence type="ECO:0000313" key="3">
    <source>
        <dbReference type="EMBL" id="MFD1781957.1"/>
    </source>
</evidence>
<evidence type="ECO:0000259" key="2">
    <source>
        <dbReference type="Pfam" id="PF08450"/>
    </source>
</evidence>
<dbReference type="EC" id="3.1.1.99" evidence="3"/>
<keyword evidence="3" id="KW-0378">Hydrolase</keyword>
<name>A0ABW4MWL0_9CAUL</name>
<evidence type="ECO:0000313" key="4">
    <source>
        <dbReference type="Proteomes" id="UP001597237"/>
    </source>
</evidence>
<evidence type="ECO:0000256" key="1">
    <source>
        <dbReference type="ARBA" id="ARBA00008853"/>
    </source>
</evidence>
<dbReference type="RefSeq" id="WP_377281210.1">
    <property type="nucleotide sequence ID" value="NZ_JBHRSI010000003.1"/>
</dbReference>
<dbReference type="InterPro" id="IPR013658">
    <property type="entry name" value="SGL"/>
</dbReference>
<dbReference type="PRINTS" id="PR01790">
    <property type="entry name" value="SMP30FAMILY"/>
</dbReference>
<gene>
    <name evidence="3" type="ORF">ACFSC0_00990</name>
</gene>
<dbReference type="SUPFAM" id="SSF63829">
    <property type="entry name" value="Calcium-dependent phosphotriesterase"/>
    <property type="match status" value="1"/>
</dbReference>
<accession>A0ABW4MWL0</accession>
<dbReference type="Proteomes" id="UP001597237">
    <property type="component" value="Unassembled WGS sequence"/>
</dbReference>
<sequence>MTSLSCVVDSRDILGEGPLWDARSGRVFWFDIKGKRLHWYEPQSGRDGAWDLPLRCSAAAPRARGGLIVACEAGLAEFDPGSGRLEVINPMPLGEGFRSNDGQIDVAGRFWWSSMDDNGGARPGDLYCTGGDGFTEKVLEGLHIPNAISCSPEGDRLYVADTRLQTIYVHDMDPRTGALSNRRVFAETKGTAAGPDGSAVDVEGYHWNAQWGAWRIVRYAPDGRIDRIVETPVEQPSSCAFGGPDLSTLYVTSAREDLSDEALAGQPQAGGLFAFDPGVRGLALPSFAG</sequence>
<organism evidence="3 4">
    <name type="scientific">Phenylobacterium terrae</name>
    <dbReference type="NCBI Taxonomy" id="2665495"/>
    <lineage>
        <taxon>Bacteria</taxon>
        <taxon>Pseudomonadati</taxon>
        <taxon>Pseudomonadota</taxon>
        <taxon>Alphaproteobacteria</taxon>
        <taxon>Caulobacterales</taxon>
        <taxon>Caulobacteraceae</taxon>
        <taxon>Phenylobacterium</taxon>
    </lineage>
</organism>
<dbReference type="InterPro" id="IPR011042">
    <property type="entry name" value="6-blade_b-propeller_TolB-like"/>
</dbReference>
<dbReference type="Gene3D" id="2.120.10.30">
    <property type="entry name" value="TolB, C-terminal domain"/>
    <property type="match status" value="1"/>
</dbReference>
<comment type="similarity">
    <text evidence="1">Belongs to the SMP-30/CGR1 family.</text>
</comment>
<dbReference type="InterPro" id="IPR005511">
    <property type="entry name" value="SMP-30"/>
</dbReference>